<gene>
    <name evidence="8" type="ORF">GALL_18830</name>
</gene>
<dbReference type="EMBL" id="MLJW01000004">
    <property type="protein sequence ID" value="OIR17663.1"/>
    <property type="molecule type" value="Genomic_DNA"/>
</dbReference>
<keyword evidence="4 6" id="KW-1133">Transmembrane helix</keyword>
<feature type="transmembrane region" description="Helical" evidence="6">
    <location>
        <begin position="305"/>
        <end position="326"/>
    </location>
</feature>
<organism evidence="8">
    <name type="scientific">mine drainage metagenome</name>
    <dbReference type="NCBI Taxonomy" id="410659"/>
    <lineage>
        <taxon>unclassified sequences</taxon>
        <taxon>metagenomes</taxon>
        <taxon>ecological metagenomes</taxon>
    </lineage>
</organism>
<evidence type="ECO:0000259" key="7">
    <source>
        <dbReference type="Pfam" id="PF03176"/>
    </source>
</evidence>
<protein>
    <submittedName>
        <fullName evidence="8">MMPL family protein</fullName>
    </submittedName>
</protein>
<dbReference type="Gene3D" id="1.20.1640.10">
    <property type="entry name" value="Multidrug efflux transporter AcrB transmembrane domain"/>
    <property type="match status" value="2"/>
</dbReference>
<feature type="transmembrane region" description="Helical" evidence="6">
    <location>
        <begin position="377"/>
        <end position="396"/>
    </location>
</feature>
<feature type="transmembrane region" description="Helical" evidence="6">
    <location>
        <begin position="743"/>
        <end position="765"/>
    </location>
</feature>
<evidence type="ECO:0000256" key="3">
    <source>
        <dbReference type="ARBA" id="ARBA00022692"/>
    </source>
</evidence>
<keyword evidence="3 6" id="KW-0812">Transmembrane</keyword>
<dbReference type="InterPro" id="IPR004869">
    <property type="entry name" value="MMPL_dom"/>
</dbReference>
<feature type="transmembrane region" description="Helical" evidence="6">
    <location>
        <begin position="278"/>
        <end position="299"/>
    </location>
</feature>
<evidence type="ECO:0000256" key="1">
    <source>
        <dbReference type="ARBA" id="ARBA00004651"/>
    </source>
</evidence>
<dbReference type="PANTHER" id="PTHR33406:SF13">
    <property type="entry name" value="MEMBRANE PROTEIN YDFJ"/>
    <property type="match status" value="1"/>
</dbReference>
<evidence type="ECO:0000256" key="4">
    <source>
        <dbReference type="ARBA" id="ARBA00022989"/>
    </source>
</evidence>
<feature type="transmembrane region" description="Helical" evidence="6">
    <location>
        <begin position="347"/>
        <end position="371"/>
    </location>
</feature>
<feature type="transmembrane region" description="Helical" evidence="6">
    <location>
        <begin position="703"/>
        <end position="723"/>
    </location>
</feature>
<dbReference type="PANTHER" id="PTHR33406">
    <property type="entry name" value="MEMBRANE PROTEIN MJ1562-RELATED"/>
    <property type="match status" value="1"/>
</dbReference>
<feature type="transmembrane region" description="Helical" evidence="6">
    <location>
        <begin position="677"/>
        <end position="698"/>
    </location>
</feature>
<proteinExistence type="predicted"/>
<evidence type="ECO:0000256" key="2">
    <source>
        <dbReference type="ARBA" id="ARBA00022475"/>
    </source>
</evidence>
<feature type="domain" description="Membrane transport protein MMPL" evidence="7">
    <location>
        <begin position="618"/>
        <end position="781"/>
    </location>
</feature>
<evidence type="ECO:0000313" key="8">
    <source>
        <dbReference type="EMBL" id="OIR17663.1"/>
    </source>
</evidence>
<dbReference type="InterPro" id="IPR050545">
    <property type="entry name" value="Mycobact_MmpL"/>
</dbReference>
<keyword evidence="5 6" id="KW-0472">Membrane</keyword>
<feature type="transmembrane region" description="Helical" evidence="6">
    <location>
        <begin position="652"/>
        <end position="671"/>
    </location>
</feature>
<dbReference type="AlphaFoldDB" id="A0A1J5T9S1"/>
<name>A0A1J5T9S1_9ZZZZ</name>
<feature type="transmembrane region" description="Helical" evidence="6">
    <location>
        <begin position="12"/>
        <end position="32"/>
    </location>
</feature>
<dbReference type="SUPFAM" id="SSF82866">
    <property type="entry name" value="Multidrug efflux transporter AcrB transmembrane domain"/>
    <property type="match status" value="2"/>
</dbReference>
<evidence type="ECO:0000256" key="6">
    <source>
        <dbReference type="SAM" id="Phobius"/>
    </source>
</evidence>
<accession>A0A1J5T9S1</accession>
<comment type="caution">
    <text evidence="8">The sequence shown here is derived from an EMBL/GenBank/DDBJ whole genome shotgun (WGS) entry which is preliminary data.</text>
</comment>
<evidence type="ECO:0000256" key="5">
    <source>
        <dbReference type="ARBA" id="ARBA00023136"/>
    </source>
</evidence>
<feature type="transmembrane region" description="Helical" evidence="6">
    <location>
        <begin position="252"/>
        <end position="271"/>
    </location>
</feature>
<keyword evidence="2" id="KW-1003">Cell membrane</keyword>
<dbReference type="Pfam" id="PF03176">
    <property type="entry name" value="MMPL"/>
    <property type="match status" value="2"/>
</dbReference>
<reference evidence="8" key="1">
    <citation type="submission" date="2016-10" db="EMBL/GenBank/DDBJ databases">
        <title>Sequence of Gallionella enrichment culture.</title>
        <authorList>
            <person name="Poehlein A."/>
            <person name="Muehling M."/>
            <person name="Daniel R."/>
        </authorList>
    </citation>
    <scope>NUCLEOTIDE SEQUENCE</scope>
</reference>
<feature type="domain" description="Membrane transport protein MMPL" evidence="7">
    <location>
        <begin position="175"/>
        <end position="434"/>
    </location>
</feature>
<comment type="subcellular location">
    <subcellularLocation>
        <location evidence="1">Cell membrane</location>
        <topology evidence="1">Multi-pass membrane protein</topology>
    </subcellularLocation>
</comment>
<feature type="transmembrane region" description="Helical" evidence="6">
    <location>
        <begin position="772"/>
        <end position="791"/>
    </location>
</feature>
<dbReference type="GO" id="GO:0005886">
    <property type="term" value="C:plasma membrane"/>
    <property type="evidence" value="ECO:0007669"/>
    <property type="project" value="UniProtKB-SubCell"/>
</dbReference>
<sequence length="797" mass="85663">MNVNALQRSRTAIAIWLVMILVSLVIISRSHFTADLSAFLPRTPTVEQQLLMDQLKDGLASRLILVGIEEGADQTARASLSKAIAQKLRANPVFVSVNNGEPITTEHDQAYLFNNRYLLSPAVTPAHFSVNGLHTAISDSIDQLASPAGLLFKSLLPHDATGEVLQLLEQMNSSSRPQLVDGAWASRDGKTALLLIQTRALGSDTDAQKLAMQAIQTTFNHETMHMASQPKLYMTGPGVFSVVSRDTIKAQVRLIFIVSTVLIAILLLVVYRSLCALLLGFLPVATGILAGISAVSLGFGVVHGITLGFGTALIGEAVDYSIYLFMQSDRTVNAAENEQHRKVWVARVWPTVRLGVLTSVFGFASLLLSGFPGLAQLGLYSIAGLIAAAAMTRYVLPHLLPANFQIRDTTRAGLTLLRYAQLAQRLRWPSIALVVASCVVVYQHHNHLWNAELSALSPVSAADQALDTRLRVSMGAPDVRYVIVVSGKSQEAVLVDSEKVSASLQPLVEKGVLTAFDSASHYLPSQASQRARLASLPAAAELKLRLESAIKDLPVRAQVFTPFLADVEAIRHRPLLQRSDLEHTSMAMALDAMLLKQKQRWSALIPLTAPESGNIDAAQVRTELKQAQVSNALFVDMKAESNHLYTAYMNEAIMLSLVGLLAIVILLLFVLRSATQVLAIIIPLAAAVLTVTAGLALFGQQLIILHLIGLLLIVAIGSNYALFFNPSMTHGAQEISPRTYASLLFANVATVLSFGLLALSSVPVLQAMGVTVAPGVVLALIFSAIFAQTGFAGGSKS</sequence>